<dbReference type="UniPathway" id="UPA00223">
    <property type="reaction ID" value="UER01005"/>
</dbReference>
<dbReference type="InterPro" id="IPR036188">
    <property type="entry name" value="FAD/NAD-bd_sf"/>
</dbReference>
<dbReference type="SUPFAM" id="SSF56425">
    <property type="entry name" value="Succinate dehydrogenase/fumarate reductase flavoprotein, catalytic domain"/>
    <property type="match status" value="1"/>
</dbReference>
<dbReference type="InterPro" id="IPR015939">
    <property type="entry name" value="Fum_Rdtase/Succ_DH_flav-like_C"/>
</dbReference>
<feature type="domain" description="FAD-dependent oxidoreductase 2 FAD-binding" evidence="22">
    <location>
        <begin position="10"/>
        <end position="407"/>
    </location>
</feature>
<keyword evidence="7 21" id="KW-0813">Transport</keyword>
<dbReference type="EC" id="1.3.5.1" evidence="5 21"/>
<comment type="pathway">
    <text evidence="3 21">Carbohydrate metabolism; tricarboxylic acid cycle; fumarate from succinate (bacterial route): step 1/1.</text>
</comment>
<dbReference type="InterPro" id="IPR027477">
    <property type="entry name" value="Succ_DH/fumarate_Rdtase_cat_sf"/>
</dbReference>
<sequence length="590" mass="63292">MTKLRTLTFDAIVVGGGGAGMRAALQLAQSGLNTACVTKVFPTRSHTVSAQGGITCAIASADPNDDWRWHMYDTVKGSDYIGDQDAIEYMCSVGPQAVFELDHMGLPFSRTEIGRIYQRPFGGQSKNFGEGGQAARTCAAADRTGHALLHTLYQGNLKAGTVFLNEWYAVDLVKNAEGAVVGCIAICIETGETVYIKAKATVLATGGAGRIYASTTNALINTGDGMGMALRAGVPAQDMEMWQFHPTGIAGAGVLVTEGCRGEGGYLVNKDGERFMERYAPNAKDLAGRDVVARSMILELLDGRGCGPDGDHVFLKLDHLGEEVLHSRLPGICELAKTFAAVDPVKEPIPVVPTCHYMMGGVPTNIGGQAIGMDAEGNDCIIDGLFACGEVACVSVHGANRLGGNSLLDLVVFGRAAGIQIEKQLQEGYECLDATDADIEAAMSRLNRLNNSTGGESVAEVRKDLQSTMQLYFGVFRDGGSMQKGLELLKGLRERVGNLNLEDKSGAFNTARIEALELENLMEVAEATAIAAEVRKESRGAHARNDFTERDDENWLCHSLFHPVDKRITKRAVNFAPKTMEAFPPKIRTY</sequence>
<comment type="function">
    <text evidence="1">Two distinct, membrane-bound, FAD-containing enzymes are responsible for the catalysis of fumarate and succinate interconversion; the fumarate reductase is used in anaerobic growth, and the succinate dehydrogenase is used in aerobic growth.</text>
</comment>
<dbReference type="NCBIfam" id="TIGR01816">
    <property type="entry name" value="sdhA_forward"/>
    <property type="match status" value="1"/>
</dbReference>
<evidence type="ECO:0000256" key="9">
    <source>
        <dbReference type="ARBA" id="ARBA00022519"/>
    </source>
</evidence>
<dbReference type="InterPro" id="IPR030664">
    <property type="entry name" value="SdhA/FrdA/AprA"/>
</dbReference>
<dbReference type="FunFam" id="3.90.700.10:FF:000001">
    <property type="entry name" value="Mitochondrial succinate dehydrogenase flavoprotein subunit"/>
    <property type="match status" value="1"/>
</dbReference>
<feature type="binding site" evidence="19">
    <location>
        <begin position="406"/>
        <end position="407"/>
    </location>
    <ligand>
        <name>FAD</name>
        <dbReference type="ChEBI" id="CHEBI:57692"/>
    </ligand>
</feature>
<evidence type="ECO:0000256" key="17">
    <source>
        <dbReference type="PIRSR" id="PIRSR000171-1"/>
    </source>
</evidence>
<dbReference type="EMBL" id="CP015839">
    <property type="protein sequence ID" value="ANG62349.1"/>
    <property type="molecule type" value="Genomic_DNA"/>
</dbReference>
<dbReference type="Gene3D" id="1.20.58.100">
    <property type="entry name" value="Fumarate reductase/succinate dehydrogenase flavoprotein-like, C-terminal domain"/>
    <property type="match status" value="1"/>
</dbReference>
<protein>
    <recommendedName>
        <fullName evidence="6 16">Succinate dehydrogenase flavoprotein subunit</fullName>
        <ecNumber evidence="5 21">1.3.5.1</ecNumber>
    </recommendedName>
</protein>
<dbReference type="Gene3D" id="3.50.50.60">
    <property type="entry name" value="FAD/NAD(P)-binding domain"/>
    <property type="match status" value="1"/>
</dbReference>
<keyword evidence="10 19" id="KW-0285">Flavoprotein</keyword>
<evidence type="ECO:0000256" key="5">
    <source>
        <dbReference type="ARBA" id="ARBA00012792"/>
    </source>
</evidence>
<evidence type="ECO:0000256" key="12">
    <source>
        <dbReference type="ARBA" id="ARBA00022982"/>
    </source>
</evidence>
<evidence type="ECO:0000256" key="19">
    <source>
        <dbReference type="PIRSR" id="PIRSR611281-3"/>
    </source>
</evidence>
<keyword evidence="14 21" id="KW-0472">Membrane</keyword>
<evidence type="ECO:0000313" key="24">
    <source>
        <dbReference type="EMBL" id="ANG62349.1"/>
    </source>
</evidence>
<accession>A0A1A9EXU1</accession>
<evidence type="ECO:0000256" key="8">
    <source>
        <dbReference type="ARBA" id="ARBA00022475"/>
    </source>
</evidence>
<evidence type="ECO:0000256" key="10">
    <source>
        <dbReference type="ARBA" id="ARBA00022630"/>
    </source>
</evidence>
<dbReference type="Proteomes" id="UP000078070">
    <property type="component" value="Chromosome"/>
</dbReference>
<evidence type="ECO:0000259" key="22">
    <source>
        <dbReference type="Pfam" id="PF00890"/>
    </source>
</evidence>
<evidence type="ECO:0000256" key="14">
    <source>
        <dbReference type="ARBA" id="ARBA00023136"/>
    </source>
</evidence>
<feature type="binding site" evidence="19">
    <location>
        <position position="224"/>
    </location>
    <ligand>
        <name>FAD</name>
        <dbReference type="ChEBI" id="CHEBI:57692"/>
    </ligand>
</feature>
<feature type="binding site" evidence="18">
    <location>
        <position position="245"/>
    </location>
    <ligand>
        <name>substrate</name>
    </ligand>
</feature>
<dbReference type="InterPro" id="IPR014006">
    <property type="entry name" value="Succ_Dhase_FrdA_Gneg"/>
</dbReference>
<dbReference type="GO" id="GO:0008177">
    <property type="term" value="F:succinate dehydrogenase (quinone) activity"/>
    <property type="evidence" value="ECO:0007669"/>
    <property type="project" value="UniProtKB-EC"/>
</dbReference>
<evidence type="ECO:0000313" key="25">
    <source>
        <dbReference type="Proteomes" id="UP000078070"/>
    </source>
</evidence>
<dbReference type="InterPro" id="IPR003953">
    <property type="entry name" value="FAD-dep_OxRdtase_2_FAD-bd"/>
</dbReference>
<reference evidence="25" key="1">
    <citation type="submission" date="2016-05" db="EMBL/GenBank/DDBJ databases">
        <authorList>
            <person name="Baek K."/>
            <person name="Yang S.-J."/>
        </authorList>
    </citation>
    <scope>NUCLEOTIDE SEQUENCE [LARGE SCALE GENOMIC DNA]</scope>
    <source>
        <strain evidence="25">ST58-10</strain>
    </source>
</reference>
<comment type="similarity">
    <text evidence="4 21">Belongs to the FAD-dependent oxidoreductase 2 family. FRD/SDH subfamily.</text>
</comment>
<organism evidence="24 25">
    <name type="scientific">Marinobacterium aestuarii</name>
    <dbReference type="NCBI Taxonomy" id="1821621"/>
    <lineage>
        <taxon>Bacteria</taxon>
        <taxon>Pseudomonadati</taxon>
        <taxon>Pseudomonadota</taxon>
        <taxon>Gammaproteobacteria</taxon>
        <taxon>Oceanospirillales</taxon>
        <taxon>Oceanospirillaceae</taxon>
        <taxon>Marinobacterium</taxon>
    </lineage>
</organism>
<dbReference type="SUPFAM" id="SSF46977">
    <property type="entry name" value="Succinate dehydrogenase/fumarate reductase flavoprotein C-terminal domain"/>
    <property type="match status" value="1"/>
</dbReference>
<dbReference type="GO" id="GO:0009061">
    <property type="term" value="P:anaerobic respiration"/>
    <property type="evidence" value="ECO:0007669"/>
    <property type="project" value="TreeGrafter"/>
</dbReference>
<evidence type="ECO:0000259" key="23">
    <source>
        <dbReference type="Pfam" id="PF02910"/>
    </source>
</evidence>
<dbReference type="PIRSF" id="PIRSF000171">
    <property type="entry name" value="SDHA_APRA_LASPO"/>
    <property type="match status" value="1"/>
</dbReference>
<dbReference type="Pfam" id="PF02910">
    <property type="entry name" value="Succ_DH_flav_C"/>
    <property type="match status" value="1"/>
</dbReference>
<evidence type="ECO:0000256" key="11">
    <source>
        <dbReference type="ARBA" id="ARBA00022827"/>
    </source>
</evidence>
<evidence type="ECO:0000256" key="7">
    <source>
        <dbReference type="ARBA" id="ARBA00022448"/>
    </source>
</evidence>
<dbReference type="GO" id="GO:0005886">
    <property type="term" value="C:plasma membrane"/>
    <property type="evidence" value="ECO:0007669"/>
    <property type="project" value="UniProtKB-SubCell"/>
</dbReference>
<gene>
    <name evidence="24" type="ORF">A8C75_07500</name>
</gene>
<dbReference type="STRING" id="1821621.A8C75_07500"/>
<proteinExistence type="inferred from homology"/>
<evidence type="ECO:0000256" key="4">
    <source>
        <dbReference type="ARBA" id="ARBA00008040"/>
    </source>
</evidence>
<evidence type="ECO:0000256" key="2">
    <source>
        <dbReference type="ARBA" id="ARBA00004515"/>
    </source>
</evidence>
<dbReference type="RefSeq" id="WP_067380197.1">
    <property type="nucleotide sequence ID" value="NZ_CP015839.1"/>
</dbReference>
<dbReference type="FunFam" id="4.10.80.40:FF:000001">
    <property type="entry name" value="Succinate dehydrogenase flavoprotein subunit"/>
    <property type="match status" value="1"/>
</dbReference>
<name>A0A1A9EXU1_9GAMM</name>
<dbReference type="InterPro" id="IPR037099">
    <property type="entry name" value="Fum_R/Succ_DH_flav-like_C_sf"/>
</dbReference>
<feature type="binding site" evidence="18">
    <location>
        <position position="257"/>
    </location>
    <ligand>
        <name>substrate</name>
    </ligand>
</feature>
<feature type="binding site" evidence="19">
    <location>
        <position position="390"/>
    </location>
    <ligand>
        <name>FAD</name>
        <dbReference type="ChEBI" id="CHEBI:57692"/>
    </ligand>
</feature>
<evidence type="ECO:0000256" key="16">
    <source>
        <dbReference type="NCBIfam" id="TIGR01816"/>
    </source>
</evidence>
<dbReference type="AlphaFoldDB" id="A0A1A9EXU1"/>
<dbReference type="Gene3D" id="3.90.700.10">
    <property type="entry name" value="Succinate dehydrogenase/fumarate reductase flavoprotein, catalytic domain"/>
    <property type="match status" value="1"/>
</dbReference>
<keyword evidence="11 19" id="KW-0274">FAD</keyword>
<keyword evidence="12 21" id="KW-0249">Electron transport</keyword>
<comment type="subcellular location">
    <subcellularLocation>
        <location evidence="2 21">Cell inner membrane</location>
        <topology evidence="2 21">Peripheral membrane protein</topology>
        <orientation evidence="2 21">Cytoplasmic side</orientation>
    </subcellularLocation>
</comment>
<evidence type="ECO:0000256" key="20">
    <source>
        <dbReference type="PIRSR" id="PIRSR611281-4"/>
    </source>
</evidence>
<evidence type="ECO:0000256" key="13">
    <source>
        <dbReference type="ARBA" id="ARBA00023002"/>
    </source>
</evidence>
<dbReference type="InterPro" id="IPR011281">
    <property type="entry name" value="Succ_DH_flav_su_fwd"/>
</dbReference>
<feature type="modified residue" description="Tele-8alpha-FAD histidine" evidence="20">
    <location>
        <position position="46"/>
    </location>
</feature>
<evidence type="ECO:0000256" key="1">
    <source>
        <dbReference type="ARBA" id="ARBA00002054"/>
    </source>
</evidence>
<keyword evidence="9 21" id="KW-0997">Cell inner membrane</keyword>
<comment type="catalytic activity">
    <reaction evidence="15 21">
        <text>a quinone + succinate = fumarate + a quinol</text>
        <dbReference type="Rhea" id="RHEA:40523"/>
        <dbReference type="ChEBI" id="CHEBI:24646"/>
        <dbReference type="ChEBI" id="CHEBI:29806"/>
        <dbReference type="ChEBI" id="CHEBI:30031"/>
        <dbReference type="ChEBI" id="CHEBI:132124"/>
        <dbReference type="EC" id="1.3.5.1"/>
    </reaction>
</comment>
<feature type="active site" description="Proton acceptor" evidence="17">
    <location>
        <position position="289"/>
    </location>
</feature>
<dbReference type="Gene3D" id="4.10.80.40">
    <property type="entry name" value="succinate dehydrogenase protein domain"/>
    <property type="match status" value="1"/>
</dbReference>
<dbReference type="NCBIfam" id="TIGR01812">
    <property type="entry name" value="sdhA_frdA_Gneg"/>
    <property type="match status" value="1"/>
</dbReference>
<comment type="cofactor">
    <cofactor evidence="19">
        <name>FAD</name>
        <dbReference type="ChEBI" id="CHEBI:57692"/>
    </cofactor>
    <text evidence="19">Flavinylated by SdhE, about 5% flavinylation occurs in the absence of SdhE.</text>
</comment>
<dbReference type="Pfam" id="PF00890">
    <property type="entry name" value="FAD_binding_2"/>
    <property type="match status" value="1"/>
</dbReference>
<dbReference type="KEGG" id="mars:A8C75_07500"/>
<evidence type="ECO:0000256" key="21">
    <source>
        <dbReference type="RuleBase" id="RU362051"/>
    </source>
</evidence>
<evidence type="ECO:0000256" key="18">
    <source>
        <dbReference type="PIRSR" id="PIRSR611281-2"/>
    </source>
</evidence>
<dbReference type="SUPFAM" id="SSF51905">
    <property type="entry name" value="FAD/NAD(P)-binding domain"/>
    <property type="match status" value="1"/>
</dbReference>
<evidence type="ECO:0000256" key="3">
    <source>
        <dbReference type="ARBA" id="ARBA00004894"/>
    </source>
</evidence>
<feature type="domain" description="Fumarate reductase/succinate dehydrogenase flavoprotein-like C-terminal" evidence="23">
    <location>
        <begin position="462"/>
        <end position="590"/>
    </location>
</feature>
<keyword evidence="21" id="KW-0816">Tricarboxylic acid cycle</keyword>
<dbReference type="GO" id="GO:0006099">
    <property type="term" value="P:tricarboxylic acid cycle"/>
    <property type="evidence" value="ECO:0007669"/>
    <property type="project" value="UniProtKB-UniRule"/>
</dbReference>
<evidence type="ECO:0000256" key="15">
    <source>
        <dbReference type="ARBA" id="ARBA00049220"/>
    </source>
</evidence>
<keyword evidence="25" id="KW-1185">Reference proteome</keyword>
<dbReference type="PANTHER" id="PTHR11632">
    <property type="entry name" value="SUCCINATE DEHYDROGENASE 2 FLAVOPROTEIN SUBUNIT"/>
    <property type="match status" value="1"/>
</dbReference>
<feature type="binding site" evidence="19">
    <location>
        <begin position="38"/>
        <end position="53"/>
    </location>
    <ligand>
        <name>FAD</name>
        <dbReference type="ChEBI" id="CHEBI:57692"/>
    </ligand>
</feature>
<feature type="binding site" evidence="18">
    <location>
        <position position="356"/>
    </location>
    <ligand>
        <name>substrate</name>
    </ligand>
</feature>
<dbReference type="OrthoDB" id="9806724at2"/>
<dbReference type="PROSITE" id="PS00504">
    <property type="entry name" value="FRD_SDH_FAD_BINDING"/>
    <property type="match status" value="1"/>
</dbReference>
<keyword evidence="8" id="KW-1003">Cell membrane</keyword>
<feature type="binding site" evidence="18">
    <location>
        <position position="401"/>
    </location>
    <ligand>
        <name>substrate</name>
    </ligand>
</feature>
<feature type="binding site" evidence="19">
    <location>
        <begin position="15"/>
        <end position="20"/>
    </location>
    <ligand>
        <name>FAD</name>
        <dbReference type="ChEBI" id="CHEBI:57692"/>
    </ligand>
</feature>
<evidence type="ECO:0000256" key="6">
    <source>
        <dbReference type="ARBA" id="ARBA00019965"/>
    </source>
</evidence>
<dbReference type="GO" id="GO:0050660">
    <property type="term" value="F:flavin adenine dinucleotide binding"/>
    <property type="evidence" value="ECO:0007669"/>
    <property type="project" value="UniProtKB-UniRule"/>
</dbReference>
<dbReference type="PANTHER" id="PTHR11632:SF51">
    <property type="entry name" value="SUCCINATE DEHYDROGENASE [UBIQUINONE] FLAVOPROTEIN SUBUNIT, MITOCHONDRIAL"/>
    <property type="match status" value="1"/>
</dbReference>
<dbReference type="FunFam" id="1.20.58.100:FF:000001">
    <property type="entry name" value="Succinate dehydrogenase flavoprotein subunit (SdhA)"/>
    <property type="match status" value="1"/>
</dbReference>
<dbReference type="InterPro" id="IPR003952">
    <property type="entry name" value="FRD_SDH_FAD_BS"/>
</dbReference>
<keyword evidence="13 21" id="KW-0560">Oxidoreductase</keyword>
<dbReference type="GO" id="GO:0022900">
    <property type="term" value="P:electron transport chain"/>
    <property type="evidence" value="ECO:0007669"/>
    <property type="project" value="UniProtKB-UniRule"/>
</dbReference>
<reference evidence="24 25" key="2">
    <citation type="journal article" date="2018" name="Int. J. Syst. Evol. Microbiol.">
        <title>Marinobacterium aestuarii sp. nov., a benzene-degrading marine bacterium isolated from estuary sediment.</title>
        <authorList>
            <person name="Bae S.S."/>
            <person name="Jung J."/>
            <person name="Chung D."/>
            <person name="Baek K."/>
        </authorList>
    </citation>
    <scope>NUCLEOTIDE SEQUENCE [LARGE SCALE GENOMIC DNA]</scope>
    <source>
        <strain evidence="24 25">ST58-10</strain>
    </source>
</reference>
<dbReference type="GO" id="GO:0009055">
    <property type="term" value="F:electron transfer activity"/>
    <property type="evidence" value="ECO:0007669"/>
    <property type="project" value="TreeGrafter"/>
</dbReference>